<feature type="compositionally biased region" description="Acidic residues" evidence="2">
    <location>
        <begin position="305"/>
        <end position="318"/>
    </location>
</feature>
<dbReference type="EMBL" id="CAJVPI010000163">
    <property type="protein sequence ID" value="CAG8492524.1"/>
    <property type="molecule type" value="Genomic_DNA"/>
</dbReference>
<keyword evidence="1" id="KW-0175">Coiled coil</keyword>
<feature type="compositionally biased region" description="Basic and acidic residues" evidence="2">
    <location>
        <begin position="233"/>
        <end position="243"/>
    </location>
</feature>
<dbReference type="AlphaFoldDB" id="A0A9N8WPS4"/>
<dbReference type="Proteomes" id="UP000789739">
    <property type="component" value="Unassembled WGS sequence"/>
</dbReference>
<name>A0A9N8WPS4_9GLOM</name>
<organism evidence="3 4">
    <name type="scientific">Paraglomus brasilianum</name>
    <dbReference type="NCBI Taxonomy" id="144538"/>
    <lineage>
        <taxon>Eukaryota</taxon>
        <taxon>Fungi</taxon>
        <taxon>Fungi incertae sedis</taxon>
        <taxon>Mucoromycota</taxon>
        <taxon>Glomeromycotina</taxon>
        <taxon>Glomeromycetes</taxon>
        <taxon>Paraglomerales</taxon>
        <taxon>Paraglomeraceae</taxon>
        <taxon>Paraglomus</taxon>
    </lineage>
</organism>
<sequence>MSCFYKTCPCFFRRPDTQVPFAHYAPDDEGNVEFENLLAQRDPDPIAAYLDRTASSGNNAQGYLRVNPMSPFGRNGASSSRVSVVSEDEDDAVSLPDEQISKFTEQLIDEQFKTNQQADARLAAEEEEARLQEELEIERKRQAAHQKAISKGFLPPIESVRTKDTFFSIDDDDDSDEEQYNSATLGGSRTMELSTTKNKSEPRKVVEEEEQQSVLNKPRNPHQRLFNADIDYNDVREFTDEPPNKPIQDQPTPRPLRLPNDDTPAERAAYDPNAAEDEIDHPFAHILPDISGRIGAFLFGKKDEKEDEREREDIDETEGLGQVNIDIGPSVDRQFAKDIDATELGGTEEHNTTSLAVPRNENDKSRSRSSSFRRFVEGVTSVFDADVDI</sequence>
<feature type="coiled-coil region" evidence="1">
    <location>
        <begin position="108"/>
        <end position="143"/>
    </location>
</feature>
<feature type="compositionally biased region" description="Polar residues" evidence="2">
    <location>
        <begin position="180"/>
        <end position="197"/>
    </location>
</feature>
<protein>
    <submittedName>
        <fullName evidence="3">5019_t:CDS:1</fullName>
    </submittedName>
</protein>
<evidence type="ECO:0000256" key="1">
    <source>
        <dbReference type="SAM" id="Coils"/>
    </source>
</evidence>
<feature type="region of interest" description="Disordered" evidence="2">
    <location>
        <begin position="301"/>
        <end position="371"/>
    </location>
</feature>
<accession>A0A9N8WPS4</accession>
<comment type="caution">
    <text evidence="3">The sequence shown here is derived from an EMBL/GenBank/DDBJ whole genome shotgun (WGS) entry which is preliminary data.</text>
</comment>
<feature type="region of interest" description="Disordered" evidence="2">
    <location>
        <begin position="168"/>
        <end position="268"/>
    </location>
</feature>
<feature type="compositionally biased region" description="Acidic residues" evidence="2">
    <location>
        <begin position="169"/>
        <end position="179"/>
    </location>
</feature>
<evidence type="ECO:0000256" key="2">
    <source>
        <dbReference type="SAM" id="MobiDB-lite"/>
    </source>
</evidence>
<evidence type="ECO:0000313" key="4">
    <source>
        <dbReference type="Proteomes" id="UP000789739"/>
    </source>
</evidence>
<proteinExistence type="predicted"/>
<gene>
    <name evidence="3" type="ORF">PBRASI_LOCUS2183</name>
</gene>
<dbReference type="OrthoDB" id="2445409at2759"/>
<keyword evidence="4" id="KW-1185">Reference proteome</keyword>
<evidence type="ECO:0000313" key="3">
    <source>
        <dbReference type="EMBL" id="CAG8492524.1"/>
    </source>
</evidence>
<reference evidence="3" key="1">
    <citation type="submission" date="2021-06" db="EMBL/GenBank/DDBJ databases">
        <authorList>
            <person name="Kallberg Y."/>
            <person name="Tangrot J."/>
            <person name="Rosling A."/>
        </authorList>
    </citation>
    <scope>NUCLEOTIDE SEQUENCE</scope>
    <source>
        <strain evidence="3">BR232B</strain>
    </source>
</reference>